<dbReference type="Gene3D" id="3.40.50.720">
    <property type="entry name" value="NAD(P)-binding Rossmann-like Domain"/>
    <property type="match status" value="1"/>
</dbReference>
<dbReference type="RefSeq" id="WP_257742309.1">
    <property type="nucleotide sequence ID" value="NZ_CP096115.1"/>
</dbReference>
<dbReference type="PIRSF" id="PIRSF000193">
    <property type="entry name" value="Pyrrol-5-carb_rd"/>
    <property type="match status" value="1"/>
</dbReference>
<dbReference type="HAMAP" id="MF_01925">
    <property type="entry name" value="P5C_reductase"/>
    <property type="match status" value="1"/>
</dbReference>
<keyword evidence="2" id="KW-0963">Cytoplasm</keyword>
<dbReference type="SUPFAM" id="SSF48179">
    <property type="entry name" value="6-phosphogluconate dehydrogenase C-terminal domain-like"/>
    <property type="match status" value="1"/>
</dbReference>
<dbReference type="InterPro" id="IPR029036">
    <property type="entry name" value="P5CR_dimer"/>
</dbReference>
<feature type="domain" description="Pyrroline-5-carboxylate reductase catalytic N-terminal" evidence="4">
    <location>
        <begin position="4"/>
        <end position="96"/>
    </location>
</feature>
<dbReference type="GeneID" id="74308532"/>
<dbReference type="AlphaFoldDB" id="A0A9E7TIB0"/>
<dbReference type="PANTHER" id="PTHR11645">
    <property type="entry name" value="PYRROLINE-5-CARBOXYLATE REDUCTASE"/>
    <property type="match status" value="1"/>
</dbReference>
<dbReference type="InterPro" id="IPR008927">
    <property type="entry name" value="6-PGluconate_DH-like_C_sf"/>
</dbReference>
<name>A0A9E7TIB0_9EURY</name>
<keyword evidence="2" id="KW-0641">Proline biosynthesis</keyword>
<comment type="pathway">
    <text evidence="2">Amino-acid biosynthesis; L-proline biosynthesis; L-proline from L-glutamate 5-semialdehyde: step 1/1.</text>
</comment>
<comment type="catalytic activity">
    <reaction evidence="2">
        <text>L-proline + NADP(+) = (S)-1-pyrroline-5-carboxylate + NADPH + 2 H(+)</text>
        <dbReference type="Rhea" id="RHEA:14109"/>
        <dbReference type="ChEBI" id="CHEBI:15378"/>
        <dbReference type="ChEBI" id="CHEBI:17388"/>
        <dbReference type="ChEBI" id="CHEBI:57783"/>
        <dbReference type="ChEBI" id="CHEBI:58349"/>
        <dbReference type="ChEBI" id="CHEBI:60039"/>
        <dbReference type="EC" id="1.5.1.2"/>
    </reaction>
</comment>
<dbReference type="GO" id="GO:0005737">
    <property type="term" value="C:cytoplasm"/>
    <property type="evidence" value="ECO:0007669"/>
    <property type="project" value="UniProtKB-SubCell"/>
</dbReference>
<dbReference type="GO" id="GO:0055129">
    <property type="term" value="P:L-proline biosynthetic process"/>
    <property type="evidence" value="ECO:0007669"/>
    <property type="project" value="UniProtKB-UniRule"/>
</dbReference>
<dbReference type="PANTHER" id="PTHR11645:SF51">
    <property type="entry name" value="COME OPERON PROTEIN 4"/>
    <property type="match status" value="1"/>
</dbReference>
<dbReference type="GO" id="GO:0004735">
    <property type="term" value="F:pyrroline-5-carboxylate reductase activity"/>
    <property type="evidence" value="ECO:0007669"/>
    <property type="project" value="UniProtKB-UniRule"/>
</dbReference>
<comment type="subcellular location">
    <subcellularLocation>
        <location evidence="2">Cytoplasm</location>
    </subcellularLocation>
</comment>
<feature type="binding site" evidence="3">
    <location>
        <begin position="7"/>
        <end position="12"/>
    </location>
    <ligand>
        <name>NADP(+)</name>
        <dbReference type="ChEBI" id="CHEBI:58349"/>
    </ligand>
</feature>
<dbReference type="SUPFAM" id="SSF51735">
    <property type="entry name" value="NAD(P)-binding Rossmann-fold domains"/>
    <property type="match status" value="1"/>
</dbReference>
<evidence type="ECO:0000313" key="7">
    <source>
        <dbReference type="Proteomes" id="UP001060368"/>
    </source>
</evidence>
<keyword evidence="2 3" id="KW-0521">NADP</keyword>
<dbReference type="InterPro" id="IPR028939">
    <property type="entry name" value="P5C_Rdtase_cat_N"/>
</dbReference>
<dbReference type="InterPro" id="IPR036291">
    <property type="entry name" value="NAD(P)-bd_dom_sf"/>
</dbReference>
<reference evidence="6" key="1">
    <citation type="submission" date="2022-04" db="EMBL/GenBank/DDBJ databases">
        <title>Complete genome of Methanoplanus endosymbiosus DSM 3599.</title>
        <authorList>
            <person name="Chen S.-C."/>
            <person name="You Y.-T."/>
            <person name="Zhou Y.-Z."/>
            <person name="Lai M.-C."/>
        </authorList>
    </citation>
    <scope>NUCLEOTIDE SEQUENCE</scope>
    <source>
        <strain evidence="6">DSM 3599</strain>
    </source>
</reference>
<comment type="function">
    <text evidence="2">Catalyzes the reduction of 1-pyrroline-5-carboxylate (PCA) to L-proline.</text>
</comment>
<comment type="similarity">
    <text evidence="1 2">Belongs to the pyrroline-5-carboxylate reductase family.</text>
</comment>
<evidence type="ECO:0000313" key="6">
    <source>
        <dbReference type="EMBL" id="UUX92158.1"/>
    </source>
</evidence>
<dbReference type="InterPro" id="IPR000304">
    <property type="entry name" value="Pyrroline-COOH_reductase"/>
</dbReference>
<protein>
    <recommendedName>
        <fullName evidence="2">Pyrroline-5-carboxylate reductase</fullName>
        <shortName evidence="2">P5C reductase</shortName>
        <shortName evidence="2">P5CR</shortName>
        <ecNumber evidence="2">1.5.1.2</ecNumber>
    </recommendedName>
    <alternativeName>
        <fullName evidence="2">PCA reductase</fullName>
    </alternativeName>
</protein>
<dbReference type="Gene3D" id="1.10.3730.10">
    <property type="entry name" value="ProC C-terminal domain-like"/>
    <property type="match status" value="1"/>
</dbReference>
<accession>A0A9E7TIB0</accession>
<comment type="catalytic activity">
    <reaction evidence="2">
        <text>L-proline + NAD(+) = (S)-1-pyrroline-5-carboxylate + NADH + 2 H(+)</text>
        <dbReference type="Rhea" id="RHEA:14105"/>
        <dbReference type="ChEBI" id="CHEBI:15378"/>
        <dbReference type="ChEBI" id="CHEBI:17388"/>
        <dbReference type="ChEBI" id="CHEBI:57540"/>
        <dbReference type="ChEBI" id="CHEBI:57945"/>
        <dbReference type="ChEBI" id="CHEBI:60039"/>
        <dbReference type="EC" id="1.5.1.2"/>
    </reaction>
</comment>
<proteinExistence type="inferred from homology"/>
<dbReference type="Proteomes" id="UP001060368">
    <property type="component" value="Chromosome"/>
</dbReference>
<evidence type="ECO:0000259" key="4">
    <source>
        <dbReference type="Pfam" id="PF03807"/>
    </source>
</evidence>
<dbReference type="EC" id="1.5.1.2" evidence="2"/>
<evidence type="ECO:0000259" key="5">
    <source>
        <dbReference type="Pfam" id="PF14748"/>
    </source>
</evidence>
<dbReference type="Pfam" id="PF03807">
    <property type="entry name" value="F420_oxidored"/>
    <property type="match status" value="1"/>
</dbReference>
<gene>
    <name evidence="2" type="primary">proC</name>
    <name evidence="6" type="ORF">L6E24_12480</name>
</gene>
<keyword evidence="7" id="KW-1185">Reference proteome</keyword>
<feature type="domain" description="Pyrroline-5-carboxylate reductase dimerisation" evidence="5">
    <location>
        <begin position="161"/>
        <end position="261"/>
    </location>
</feature>
<dbReference type="KEGG" id="mend:L6E24_12480"/>
<organism evidence="6 7">
    <name type="scientific">Methanoplanus endosymbiosus</name>
    <dbReference type="NCBI Taxonomy" id="33865"/>
    <lineage>
        <taxon>Archaea</taxon>
        <taxon>Methanobacteriati</taxon>
        <taxon>Methanobacteriota</taxon>
        <taxon>Stenosarchaea group</taxon>
        <taxon>Methanomicrobia</taxon>
        <taxon>Methanomicrobiales</taxon>
        <taxon>Methanomicrobiaceae</taxon>
        <taxon>Methanoplanus</taxon>
    </lineage>
</organism>
<keyword evidence="2" id="KW-0560">Oxidoreductase</keyword>
<feature type="binding site" evidence="3">
    <location>
        <position position="56"/>
    </location>
    <ligand>
        <name>NADPH</name>
        <dbReference type="ChEBI" id="CHEBI:57783"/>
    </ligand>
</feature>
<sequence>MAEIGIIGTGSMGSMLIRSFIRSGILKPEEITASNRSEEKLLRLAEETGINRAASNRITAEKSGIIFLCVLPDDTEEVITEIKDLITDEKILVSVISDVTTGKITEWTGKTAPIVRVIPSVTSHRLCGISVLSFDALPDDKDRQKIIRLFEAISKPVTVPEAEISAYSDIASSSPAFIAGIMKEFSGAAVRHYGIDQNTADMVVRETFIGTAKLIEHDYSTFESLIADVATEGGITGEGMRVIRENAGELFTAMLKETDRKHKLVSDKFR</sequence>
<keyword evidence="2" id="KW-0028">Amino-acid biosynthesis</keyword>
<evidence type="ECO:0000256" key="1">
    <source>
        <dbReference type="ARBA" id="ARBA00005525"/>
    </source>
</evidence>
<evidence type="ECO:0000256" key="3">
    <source>
        <dbReference type="PIRSR" id="PIRSR000193-1"/>
    </source>
</evidence>
<dbReference type="EMBL" id="CP096115">
    <property type="protein sequence ID" value="UUX92158.1"/>
    <property type="molecule type" value="Genomic_DNA"/>
</dbReference>
<dbReference type="Pfam" id="PF14748">
    <property type="entry name" value="P5CR_dimer"/>
    <property type="match status" value="1"/>
</dbReference>
<evidence type="ECO:0000256" key="2">
    <source>
        <dbReference type="HAMAP-Rule" id="MF_01925"/>
    </source>
</evidence>